<evidence type="ECO:0000313" key="1">
    <source>
        <dbReference type="EMBL" id="EPF73901.1"/>
    </source>
</evidence>
<keyword evidence="2" id="KW-1185">Reference proteome</keyword>
<name>S3P4Y7_9GAMM</name>
<organism evidence="1 2">
    <name type="scientific">Acinetobacter rudis CIP 110305</name>
    <dbReference type="NCBI Taxonomy" id="421052"/>
    <lineage>
        <taxon>Bacteria</taxon>
        <taxon>Pseudomonadati</taxon>
        <taxon>Pseudomonadota</taxon>
        <taxon>Gammaproteobacteria</taxon>
        <taxon>Moraxellales</taxon>
        <taxon>Moraxellaceae</taxon>
        <taxon>Acinetobacter</taxon>
    </lineage>
</organism>
<proteinExistence type="predicted"/>
<dbReference type="eggNOG" id="ENOG5032A1X">
    <property type="taxonomic scope" value="Bacteria"/>
</dbReference>
<comment type="caution">
    <text evidence="1">The sequence shown here is derived from an EMBL/GenBank/DDBJ whole genome shotgun (WGS) entry which is preliminary data.</text>
</comment>
<dbReference type="RefSeq" id="WP_016656187.1">
    <property type="nucleotide sequence ID" value="NZ_KE340353.1"/>
</dbReference>
<sequence>MKILSPLIIAVFSLPVITHAKSLQSWEQCIERVGKTIDIAEVGNIGYEQEVVKQCGTRPIVPIEINKLGDKLPFDVIQAAPWKEKFQKLTQKDYKNIQTALTVSSSMQPDGDWMIGHGHDPQGGNTSKAVIAINTKTAKVLAVYADVTGVRNLYGFNENSKDVPQKLLQWLSDETGAG</sequence>
<dbReference type="Proteomes" id="UP000014568">
    <property type="component" value="Unassembled WGS sequence"/>
</dbReference>
<protein>
    <submittedName>
        <fullName evidence="1">Uncharacterized protein</fullName>
    </submittedName>
</protein>
<dbReference type="STRING" id="632955.GCA_000829675_02599"/>
<accession>S3P4Y7</accession>
<reference evidence="1 2" key="1">
    <citation type="submission" date="2013-06" db="EMBL/GenBank/DDBJ databases">
        <title>The Genome Sequence of Acinetobacter rudis CIP 110305.</title>
        <authorList>
            <consortium name="The Broad Institute Genome Sequencing Platform"/>
            <consortium name="The Broad Institute Genome Sequencing Center for Infectious Disease"/>
            <person name="Cerqueira G."/>
            <person name="Feldgarden M."/>
            <person name="Courvalin P."/>
            <person name="Perichon B."/>
            <person name="Grillot-Courvalin C."/>
            <person name="Clermont D."/>
            <person name="Rocha E."/>
            <person name="Yoon E.-J."/>
            <person name="Nemec A."/>
            <person name="Young S.K."/>
            <person name="Zeng Q."/>
            <person name="Gargeya S."/>
            <person name="Fitzgerald M."/>
            <person name="Abouelleil A."/>
            <person name="Alvarado L."/>
            <person name="Berlin A.M."/>
            <person name="Chapman S.B."/>
            <person name="Dewar J."/>
            <person name="Goldberg J."/>
            <person name="Griggs A."/>
            <person name="Gujja S."/>
            <person name="Hansen M."/>
            <person name="Howarth C."/>
            <person name="Imamovic A."/>
            <person name="Larimer J."/>
            <person name="McCowan C."/>
            <person name="Murphy C."/>
            <person name="Pearson M."/>
            <person name="Priest M."/>
            <person name="Roberts A."/>
            <person name="Saif S."/>
            <person name="Shea T."/>
            <person name="Sykes S."/>
            <person name="Wortman J."/>
            <person name="Nusbaum C."/>
            <person name="Birren B."/>
        </authorList>
    </citation>
    <scope>NUCLEOTIDE SEQUENCE [LARGE SCALE GENOMIC DNA]</scope>
    <source>
        <strain evidence="1 2">CIP 110305</strain>
    </source>
</reference>
<dbReference type="OrthoDB" id="6712152at2"/>
<dbReference type="PATRIC" id="fig|421052.3.peg.1737"/>
<evidence type="ECO:0000313" key="2">
    <source>
        <dbReference type="Proteomes" id="UP000014568"/>
    </source>
</evidence>
<gene>
    <name evidence="1" type="ORF">F945_01780</name>
</gene>
<dbReference type="HOGENOM" id="CLU_1514747_0_0_6"/>
<dbReference type="EMBL" id="ATGI01000022">
    <property type="protein sequence ID" value="EPF73901.1"/>
    <property type="molecule type" value="Genomic_DNA"/>
</dbReference>
<dbReference type="AlphaFoldDB" id="S3P4Y7"/>